<reference evidence="9" key="2">
    <citation type="submission" date="2020-11" db="EMBL/GenBank/DDBJ databases">
        <authorList>
            <person name="Cecchin M."/>
            <person name="Marcolungo L."/>
            <person name="Rossato M."/>
            <person name="Girolomoni L."/>
            <person name="Cosentino E."/>
            <person name="Cuine S."/>
            <person name="Li-Beisson Y."/>
            <person name="Delledonne M."/>
            <person name="Ballottari M."/>
        </authorList>
    </citation>
    <scope>NUCLEOTIDE SEQUENCE</scope>
    <source>
        <strain evidence="9">211/11P</strain>
        <tissue evidence="9">Whole cell</tissue>
    </source>
</reference>
<evidence type="ECO:0000256" key="6">
    <source>
        <dbReference type="ARBA" id="ARBA00023065"/>
    </source>
</evidence>
<comment type="subcellular location">
    <subcellularLocation>
        <location evidence="1">Cell membrane</location>
        <topology evidence="1">Multi-pass membrane protein</topology>
    </subcellularLocation>
</comment>
<proteinExistence type="predicted"/>
<keyword evidence="4 8" id="KW-0812">Transmembrane</keyword>
<dbReference type="Pfam" id="PF25539">
    <property type="entry name" value="Bestrophin_2"/>
    <property type="match status" value="1"/>
</dbReference>
<evidence type="ECO:0000256" key="5">
    <source>
        <dbReference type="ARBA" id="ARBA00022989"/>
    </source>
</evidence>
<dbReference type="PANTHER" id="PTHR33281">
    <property type="entry name" value="UPF0187 PROTEIN YNEE"/>
    <property type="match status" value="1"/>
</dbReference>
<evidence type="ECO:0000256" key="8">
    <source>
        <dbReference type="SAM" id="Phobius"/>
    </source>
</evidence>
<dbReference type="GO" id="GO:0005886">
    <property type="term" value="C:plasma membrane"/>
    <property type="evidence" value="ECO:0007669"/>
    <property type="project" value="UniProtKB-SubCell"/>
</dbReference>
<dbReference type="EMBL" id="SIDB01000003">
    <property type="protein sequence ID" value="KAI3434596.1"/>
    <property type="molecule type" value="Genomic_DNA"/>
</dbReference>
<comment type="caution">
    <text evidence="9">The sequence shown here is derived from an EMBL/GenBank/DDBJ whole genome shotgun (WGS) entry which is preliminary data.</text>
</comment>
<organism evidence="9 10">
    <name type="scientific">Chlorella vulgaris</name>
    <name type="common">Green alga</name>
    <dbReference type="NCBI Taxonomy" id="3077"/>
    <lineage>
        <taxon>Eukaryota</taxon>
        <taxon>Viridiplantae</taxon>
        <taxon>Chlorophyta</taxon>
        <taxon>core chlorophytes</taxon>
        <taxon>Trebouxiophyceae</taxon>
        <taxon>Chlorellales</taxon>
        <taxon>Chlorellaceae</taxon>
        <taxon>Chlorella clade</taxon>
        <taxon>Chlorella</taxon>
    </lineage>
</organism>
<dbReference type="GO" id="GO:0005254">
    <property type="term" value="F:chloride channel activity"/>
    <property type="evidence" value="ECO:0007669"/>
    <property type="project" value="InterPro"/>
</dbReference>
<evidence type="ECO:0000313" key="9">
    <source>
        <dbReference type="EMBL" id="KAI3434596.1"/>
    </source>
</evidence>
<keyword evidence="7 8" id="KW-0472">Membrane</keyword>
<keyword evidence="3" id="KW-1003">Cell membrane</keyword>
<keyword evidence="5 8" id="KW-1133">Transmembrane helix</keyword>
<dbReference type="Proteomes" id="UP001055712">
    <property type="component" value="Unassembled WGS sequence"/>
</dbReference>
<evidence type="ECO:0000256" key="2">
    <source>
        <dbReference type="ARBA" id="ARBA00022448"/>
    </source>
</evidence>
<keyword evidence="10" id="KW-1185">Reference proteome</keyword>
<gene>
    <name evidence="9" type="ORF">D9Q98_002665</name>
</gene>
<evidence type="ECO:0000256" key="1">
    <source>
        <dbReference type="ARBA" id="ARBA00004651"/>
    </source>
</evidence>
<evidence type="ECO:0000256" key="3">
    <source>
        <dbReference type="ARBA" id="ARBA00022475"/>
    </source>
</evidence>
<dbReference type="OrthoDB" id="1368at2759"/>
<dbReference type="PANTHER" id="PTHR33281:SF19">
    <property type="entry name" value="VOLTAGE-DEPENDENT ANION CHANNEL-FORMING PROTEIN YNEE"/>
    <property type="match status" value="1"/>
</dbReference>
<evidence type="ECO:0000256" key="7">
    <source>
        <dbReference type="ARBA" id="ARBA00023136"/>
    </source>
</evidence>
<protein>
    <submittedName>
        <fullName evidence="9">Uncharacterized protein</fullName>
    </submittedName>
</protein>
<evidence type="ECO:0000256" key="4">
    <source>
        <dbReference type="ARBA" id="ARBA00022692"/>
    </source>
</evidence>
<keyword evidence="6" id="KW-0406">Ion transport</keyword>
<keyword evidence="2" id="KW-0813">Transport</keyword>
<dbReference type="AlphaFoldDB" id="A0A9D4TTZ0"/>
<feature type="transmembrane region" description="Helical" evidence="8">
    <location>
        <begin position="110"/>
        <end position="131"/>
    </location>
</feature>
<name>A0A9D4TTZ0_CHLVU</name>
<dbReference type="InterPro" id="IPR044669">
    <property type="entry name" value="YneE/VCCN1/2-like"/>
</dbReference>
<evidence type="ECO:0000313" key="10">
    <source>
        <dbReference type="Proteomes" id="UP001055712"/>
    </source>
</evidence>
<sequence>MCWRAVPRPTARRRRLPATAPLTVCGLVPGDRDSLKEERLRMFRIVYAFDNWAAHRSTRRYLRHFLGIFSSRIVSGLRWPLLLVALEATCVCLYEGALKGGMLPAGFRSIQIKAPMLFSLSSFALSLLLVFRTNQAYARFDEARRLWSIMHNRCKDAMRQSVSYLGPSQLRLLMVLSRWLRAMPWVLKNHVREAKNWKMLEEILEPAELQLIMAARSPPLAALQVLTELYDRAPISTKQRLRVDGCLSDLSDTVGACERILTTPIPVSYTRHTARFLVIWLALLPFSIFASCGWVTVFSSVVLGFFLLSIEEIGVTIEEPFNILPLEDLNTMVAADLQQAVQQMDAVIALADAATGGKRAAPPEWTPAAAAAAAVHGPN</sequence>
<accession>A0A9D4TTZ0</accession>
<reference evidence="9" key="1">
    <citation type="journal article" date="2019" name="Plant J.">
        <title>Chlorella vulgaris genome assembly and annotation reveals the molecular basis for metabolic acclimation to high light conditions.</title>
        <authorList>
            <person name="Cecchin M."/>
            <person name="Marcolungo L."/>
            <person name="Rossato M."/>
            <person name="Girolomoni L."/>
            <person name="Cosentino E."/>
            <person name="Cuine S."/>
            <person name="Li-Beisson Y."/>
            <person name="Delledonne M."/>
            <person name="Ballottari M."/>
        </authorList>
    </citation>
    <scope>NUCLEOTIDE SEQUENCE</scope>
    <source>
        <strain evidence="9">211/11P</strain>
    </source>
</reference>
<feature type="transmembrane region" description="Helical" evidence="8">
    <location>
        <begin position="277"/>
        <end position="308"/>
    </location>
</feature>